<dbReference type="GeneID" id="65131359"/>
<dbReference type="EMBL" id="MT774403">
    <property type="protein sequence ID" value="QOR57420.1"/>
    <property type="molecule type" value="Genomic_DNA"/>
</dbReference>
<dbReference type="Proteomes" id="UP000593598">
    <property type="component" value="Segment"/>
</dbReference>
<organism evidence="1 2">
    <name type="scientific">uncultured phage cr113_1</name>
    <dbReference type="NCBI Taxonomy" id="2772087"/>
    <lineage>
        <taxon>Viruses</taxon>
        <taxon>Duplodnaviria</taxon>
        <taxon>Heunggongvirae</taxon>
        <taxon>Uroviricota</taxon>
        <taxon>Caudoviricetes</taxon>
        <taxon>Crassvirales</taxon>
        <taxon>Suoliviridae</taxon>
        <taxon>Loutivirinae</taxon>
        <taxon>Buchavirus</taxon>
        <taxon>Buchavirus coli</taxon>
    </lineage>
</organism>
<reference evidence="1 2" key="1">
    <citation type="submission" date="2020-07" db="EMBL/GenBank/DDBJ databases">
        <title>Taxonomic proposal: Crassvirales, a new order of highly abundant and diverse bacterial viruses.</title>
        <authorList>
            <person name="Shkoporov A.N."/>
            <person name="Stockdale S.R."/>
            <person name="Guerin E."/>
            <person name="Ross R.P."/>
            <person name="Hill C."/>
        </authorList>
    </citation>
    <scope>NUCLEOTIDE SEQUENCE [LARGE SCALE GENOMIC DNA]</scope>
</reference>
<proteinExistence type="predicted"/>
<keyword evidence="2" id="KW-1185">Reference proteome</keyword>
<protein>
    <submittedName>
        <fullName evidence="1">Uncharacterized protein</fullName>
    </submittedName>
</protein>
<sequence>MNKQIDVLLKGFTTPPAYNNDNPTSIMHKGLDLMPIVIDDKRVKSIDKNAKAY</sequence>
<dbReference type="KEGG" id="vg:65131359"/>
<accession>A0A7M1RWM6</accession>
<evidence type="ECO:0000313" key="2">
    <source>
        <dbReference type="Proteomes" id="UP000593598"/>
    </source>
</evidence>
<name>A0A7M1RWM6_9CAUD</name>
<evidence type="ECO:0000313" key="1">
    <source>
        <dbReference type="EMBL" id="QOR57420.1"/>
    </source>
</evidence>
<dbReference type="RefSeq" id="YP_010112872.1">
    <property type="nucleotide sequence ID" value="NC_055896.1"/>
</dbReference>